<reference evidence="1 2" key="1">
    <citation type="submission" date="2018-02" db="EMBL/GenBank/DDBJ databases">
        <title>FDA/CDC Antimicrobial Resistant Isolate Bank Genome Sequencing.</title>
        <authorList>
            <person name="Benahmed F.H."/>
            <person name="Lutgring J.D."/>
            <person name="Yoo B."/>
            <person name="Machado M."/>
            <person name="Brown A."/>
            <person name="McAllister G."/>
            <person name="Perry A."/>
            <person name="Halpin A.L."/>
            <person name="Vavikolanu K."/>
            <person name="Ott S."/>
            <person name="Zhao X."/>
            <person name="Tallon L.J."/>
            <person name="Sadzewicz L."/>
            <person name="Aluvathingal J."/>
            <person name="Nadendla S."/>
            <person name="Voskania-kordi A."/>
            <person name="Simonyan V."/>
            <person name="Patel J."/>
            <person name="Shawar R.M."/>
        </authorList>
    </citation>
    <scope>NUCLEOTIDE SEQUENCE [LARGE SCALE GENOMIC DNA]</scope>
    <source>
        <strain evidence="1 2">AR_0356</strain>
    </source>
</reference>
<dbReference type="Proteomes" id="UP000238390">
    <property type="component" value="Chromosome"/>
</dbReference>
<evidence type="ECO:0000313" key="1">
    <source>
        <dbReference type="EMBL" id="AVK06712.1"/>
    </source>
</evidence>
<organism evidence="1 2">
    <name type="scientific">Pseudomonas paraeruginosa</name>
    <dbReference type="NCBI Taxonomy" id="2994495"/>
    <lineage>
        <taxon>Bacteria</taxon>
        <taxon>Pseudomonadati</taxon>
        <taxon>Pseudomonadota</taxon>
        <taxon>Gammaproteobacteria</taxon>
        <taxon>Pseudomonadales</taxon>
        <taxon>Pseudomonadaceae</taxon>
        <taxon>Pseudomonas</taxon>
    </lineage>
</organism>
<dbReference type="AlphaFoldDB" id="A0A2R3IXR8"/>
<protein>
    <submittedName>
        <fullName evidence="1">Uncharacterized protein</fullName>
    </submittedName>
</protein>
<gene>
    <name evidence="1" type="ORF">CSB93_3643</name>
</gene>
<dbReference type="EMBL" id="CP027169">
    <property type="protein sequence ID" value="AVK06712.1"/>
    <property type="molecule type" value="Genomic_DNA"/>
</dbReference>
<evidence type="ECO:0000313" key="2">
    <source>
        <dbReference type="Proteomes" id="UP000238390"/>
    </source>
</evidence>
<accession>A0A2R3IXR8</accession>
<proteinExistence type="predicted"/>
<name>A0A2R3IXR8_9PSED</name>
<sequence>MLNLQRRVEWLISESRFLQVQIYAGMTFPYRPHRGGGKDSGV</sequence>
<keyword evidence="2" id="KW-1185">Reference proteome</keyword>